<proteinExistence type="predicted"/>
<name>A0A836CB66_9STRA</name>
<sequence length="419" mass="47700">MKISTQSFNKYQRDTVDHLDGGIRDNAACIFVRECALCRKPWRGGISFFGMPAHPECVSAHLLNVTYQNHPDHIVLKRIPHMQVRGYSRYHGEYTYDAVWRDAHPSIKFNKTLEWFAQQTFPETAEFEREEEARRQRESAERDARAAENSDKRKEAVKETRARIARHREEWTADFEIATGTTFTSATRAVPKELRDYIFSGSPATGAARYKLVTERRGDVGEALWKYAFRVDDDGDATRRRLHEITSSTVPSHLHEFAFALTEMRRHVECRDHPEGRLMTVVKNVSDPAAWSTVRRGAPDVEVSAVKALSKIYGGDVMMFERLLDVPASLREWVSSGDDKMERGTVHMLMDFGILAPPEHWRAKTGWGITHEVSRMDAQAECDRREAAGLPRCAHTPSPSCIFQCCSNCCPGVGCVRHS</sequence>
<gene>
    <name evidence="2" type="ORF">JKP88DRAFT_247479</name>
</gene>
<evidence type="ECO:0000256" key="1">
    <source>
        <dbReference type="SAM" id="MobiDB-lite"/>
    </source>
</evidence>
<protein>
    <submittedName>
        <fullName evidence="2">Uncharacterized protein</fullName>
    </submittedName>
</protein>
<dbReference type="AlphaFoldDB" id="A0A836CB66"/>
<feature type="compositionally biased region" description="Basic and acidic residues" evidence="1">
    <location>
        <begin position="131"/>
        <end position="157"/>
    </location>
</feature>
<organism evidence="2 3">
    <name type="scientific">Tribonema minus</name>
    <dbReference type="NCBI Taxonomy" id="303371"/>
    <lineage>
        <taxon>Eukaryota</taxon>
        <taxon>Sar</taxon>
        <taxon>Stramenopiles</taxon>
        <taxon>Ochrophyta</taxon>
        <taxon>PX clade</taxon>
        <taxon>Xanthophyceae</taxon>
        <taxon>Tribonematales</taxon>
        <taxon>Tribonemataceae</taxon>
        <taxon>Tribonema</taxon>
    </lineage>
</organism>
<comment type="caution">
    <text evidence="2">The sequence shown here is derived from an EMBL/GenBank/DDBJ whole genome shotgun (WGS) entry which is preliminary data.</text>
</comment>
<dbReference type="EMBL" id="JAFCMP010000479">
    <property type="protein sequence ID" value="KAG5179274.1"/>
    <property type="molecule type" value="Genomic_DNA"/>
</dbReference>
<feature type="region of interest" description="Disordered" evidence="1">
    <location>
        <begin position="126"/>
        <end position="157"/>
    </location>
</feature>
<evidence type="ECO:0000313" key="3">
    <source>
        <dbReference type="Proteomes" id="UP000664859"/>
    </source>
</evidence>
<accession>A0A836CB66</accession>
<dbReference type="Proteomes" id="UP000664859">
    <property type="component" value="Unassembled WGS sequence"/>
</dbReference>
<reference evidence="2" key="1">
    <citation type="submission" date="2021-02" db="EMBL/GenBank/DDBJ databases">
        <title>First Annotated Genome of the Yellow-green Alga Tribonema minus.</title>
        <authorList>
            <person name="Mahan K.M."/>
        </authorList>
    </citation>
    <scope>NUCLEOTIDE SEQUENCE</scope>
    <source>
        <strain evidence="2">UTEX B ZZ1240</strain>
    </source>
</reference>
<evidence type="ECO:0000313" key="2">
    <source>
        <dbReference type="EMBL" id="KAG5179274.1"/>
    </source>
</evidence>
<keyword evidence="3" id="KW-1185">Reference proteome</keyword>